<organism evidence="1">
    <name type="scientific">Arundo donax</name>
    <name type="common">Giant reed</name>
    <name type="synonym">Donax arundinaceus</name>
    <dbReference type="NCBI Taxonomy" id="35708"/>
    <lineage>
        <taxon>Eukaryota</taxon>
        <taxon>Viridiplantae</taxon>
        <taxon>Streptophyta</taxon>
        <taxon>Embryophyta</taxon>
        <taxon>Tracheophyta</taxon>
        <taxon>Spermatophyta</taxon>
        <taxon>Magnoliopsida</taxon>
        <taxon>Liliopsida</taxon>
        <taxon>Poales</taxon>
        <taxon>Poaceae</taxon>
        <taxon>PACMAD clade</taxon>
        <taxon>Arundinoideae</taxon>
        <taxon>Arundineae</taxon>
        <taxon>Arundo</taxon>
    </lineage>
</organism>
<dbReference type="AlphaFoldDB" id="A0A0A9HRJ6"/>
<dbReference type="PROSITE" id="PS51257">
    <property type="entry name" value="PROKAR_LIPOPROTEIN"/>
    <property type="match status" value="1"/>
</dbReference>
<dbReference type="EMBL" id="GBRH01158544">
    <property type="protein sequence ID" value="JAE39352.1"/>
    <property type="molecule type" value="Transcribed_RNA"/>
</dbReference>
<reference evidence="1" key="2">
    <citation type="journal article" date="2015" name="Data Brief">
        <title>Shoot transcriptome of the giant reed, Arundo donax.</title>
        <authorList>
            <person name="Barrero R.A."/>
            <person name="Guerrero F.D."/>
            <person name="Moolhuijzen P."/>
            <person name="Goolsby J.A."/>
            <person name="Tidwell J."/>
            <person name="Bellgard S.E."/>
            <person name="Bellgard M.I."/>
        </authorList>
    </citation>
    <scope>NUCLEOTIDE SEQUENCE</scope>
    <source>
        <tissue evidence="1">Shoot tissue taken approximately 20 cm above the soil surface</tissue>
    </source>
</reference>
<protein>
    <submittedName>
        <fullName evidence="1">Uncharacterized protein</fullName>
    </submittedName>
</protein>
<proteinExistence type="predicted"/>
<evidence type="ECO:0000313" key="1">
    <source>
        <dbReference type="EMBL" id="JAE39352.1"/>
    </source>
</evidence>
<accession>A0A0A9HRJ6</accession>
<reference evidence="1" key="1">
    <citation type="submission" date="2014-09" db="EMBL/GenBank/DDBJ databases">
        <authorList>
            <person name="Magalhaes I.L.F."/>
            <person name="Oliveira U."/>
            <person name="Santos F.R."/>
            <person name="Vidigal T.H.D.A."/>
            <person name="Brescovit A.D."/>
            <person name="Santos A.J."/>
        </authorList>
    </citation>
    <scope>NUCLEOTIDE SEQUENCE</scope>
    <source>
        <tissue evidence="1">Shoot tissue taken approximately 20 cm above the soil surface</tissue>
    </source>
</reference>
<sequence length="32" mass="3604">MCNSLKHLWIHVIGISCVPFKNLQNALVLLAK</sequence>
<name>A0A0A9HRJ6_ARUDO</name>